<keyword evidence="3" id="KW-1185">Reference proteome</keyword>
<evidence type="ECO:0008006" key="4">
    <source>
        <dbReference type="Google" id="ProtNLM"/>
    </source>
</evidence>
<dbReference type="RefSeq" id="WP_232593288.1">
    <property type="nucleotide sequence ID" value="NZ_BSPD01000037.1"/>
</dbReference>
<comment type="caution">
    <text evidence="2">The sequence shown here is derived from an EMBL/GenBank/DDBJ whole genome shotgun (WGS) entry which is preliminary data.</text>
</comment>
<dbReference type="Proteomes" id="UP001156870">
    <property type="component" value="Unassembled WGS sequence"/>
</dbReference>
<evidence type="ECO:0000313" key="2">
    <source>
        <dbReference type="EMBL" id="GLS25940.1"/>
    </source>
</evidence>
<dbReference type="AlphaFoldDB" id="A0AA37WM58"/>
<accession>A0AA37WM58</accession>
<reference evidence="2 3" key="1">
    <citation type="journal article" date="2014" name="Int. J. Syst. Evol. Microbiol.">
        <title>Complete genome sequence of Corynebacterium casei LMG S-19264T (=DSM 44701T), isolated from a smear-ripened cheese.</title>
        <authorList>
            <consortium name="US DOE Joint Genome Institute (JGI-PGF)"/>
            <person name="Walter F."/>
            <person name="Albersmeier A."/>
            <person name="Kalinowski J."/>
            <person name="Ruckert C."/>
        </authorList>
    </citation>
    <scope>NUCLEOTIDE SEQUENCE [LARGE SCALE GENOMIC DNA]</scope>
    <source>
        <strain evidence="2 3">NBRC 110095</strain>
    </source>
</reference>
<gene>
    <name evidence="2" type="ORF">GCM10007877_16550</name>
</gene>
<feature type="signal peptide" evidence="1">
    <location>
        <begin position="1"/>
        <end position="31"/>
    </location>
</feature>
<evidence type="ECO:0000256" key="1">
    <source>
        <dbReference type="SAM" id="SignalP"/>
    </source>
</evidence>
<protein>
    <recommendedName>
        <fullName evidence="4">Tetratricopeptide repeat protein</fullName>
    </recommendedName>
</protein>
<keyword evidence="1" id="KW-0732">Signal</keyword>
<name>A0AA37WM58_9GAMM</name>
<evidence type="ECO:0000313" key="3">
    <source>
        <dbReference type="Proteomes" id="UP001156870"/>
    </source>
</evidence>
<dbReference type="EMBL" id="BSPD01000037">
    <property type="protein sequence ID" value="GLS25940.1"/>
    <property type="molecule type" value="Genomic_DNA"/>
</dbReference>
<sequence>MTETSPVAILGHAVSTTLIFLLITATNAVFADNCPAVDCGCAELSDNHFRTQCFTQEKRLKEACADNNKQPTNYCHIQGRSATPSLLKLVLGPVITLNDDQIENLESNIETMTWSLRDDMSNMINAEASGEFKKALGWQKSFAQTRERMFATHRQMAESWLTIGELDDANAIWEQAANDAMTYGVQLLEHGKSLQEKQDASESNKKAYAVLALRALRNAGKEFERAGEAFRAHGEFEQSAQAWEQAAKASILIADWKAQHDSEERVVNFYRSQASSRFYQAAMQWSIAGDNTNVDLAVVNAEKHLTLKL</sequence>
<feature type="chain" id="PRO_5041325532" description="Tetratricopeptide repeat protein" evidence="1">
    <location>
        <begin position="32"/>
        <end position="309"/>
    </location>
</feature>
<organism evidence="2 3">
    <name type="scientific">Marinibactrum halimedae</name>
    <dbReference type="NCBI Taxonomy" id="1444977"/>
    <lineage>
        <taxon>Bacteria</taxon>
        <taxon>Pseudomonadati</taxon>
        <taxon>Pseudomonadota</taxon>
        <taxon>Gammaproteobacteria</taxon>
        <taxon>Cellvibrionales</taxon>
        <taxon>Cellvibrionaceae</taxon>
        <taxon>Marinibactrum</taxon>
    </lineage>
</organism>
<proteinExistence type="predicted"/>